<dbReference type="GO" id="GO:0050660">
    <property type="term" value="F:flavin adenine dinucleotide binding"/>
    <property type="evidence" value="ECO:0007669"/>
    <property type="project" value="InterPro"/>
</dbReference>
<evidence type="ECO:0000259" key="4">
    <source>
        <dbReference type="PROSITE" id="PS51371"/>
    </source>
</evidence>
<dbReference type="CDD" id="cd04590">
    <property type="entry name" value="CBS_pair_CorC_HlyC_assoc"/>
    <property type="match status" value="1"/>
</dbReference>
<dbReference type="Pfam" id="PF00571">
    <property type="entry name" value="CBS"/>
    <property type="match status" value="2"/>
</dbReference>
<dbReference type="PANTHER" id="PTHR22777:SF27">
    <property type="entry name" value="MAGNESIUM AND COBALT EFFLUX PROTEIN CORC"/>
    <property type="match status" value="1"/>
</dbReference>
<name>A0A0S4M3Y2_9BURK</name>
<dbReference type="PANTHER" id="PTHR22777">
    <property type="entry name" value="HEMOLYSIN-RELATED"/>
    <property type="match status" value="1"/>
</dbReference>
<dbReference type="AlphaFoldDB" id="A0A0S4M3Y2"/>
<dbReference type="SUPFAM" id="SSF56176">
    <property type="entry name" value="FAD-binding/transporter-associated domain-like"/>
    <property type="match status" value="1"/>
</dbReference>
<proteinExistence type="predicted"/>
<protein>
    <submittedName>
        <fullName evidence="5">Putative cation transporter</fullName>
    </submittedName>
</protein>
<dbReference type="InterPro" id="IPR016169">
    <property type="entry name" value="FAD-bd_PCMH_sub2"/>
</dbReference>
<dbReference type="InterPro" id="IPR046342">
    <property type="entry name" value="CBS_dom_sf"/>
</dbReference>
<dbReference type="InterPro" id="IPR036318">
    <property type="entry name" value="FAD-bd_PCMH-like_sf"/>
</dbReference>
<dbReference type="SMART" id="SM00116">
    <property type="entry name" value="CBS"/>
    <property type="match status" value="2"/>
</dbReference>
<dbReference type="FunFam" id="3.10.580.10:FF:000002">
    <property type="entry name" value="Magnesium/cobalt efflux protein CorC"/>
    <property type="match status" value="1"/>
</dbReference>
<reference evidence="6" key="1">
    <citation type="submission" date="2015-11" db="EMBL/GenBank/DDBJ databases">
        <authorList>
            <person name="Seth-Smith H.M.B."/>
        </authorList>
    </citation>
    <scope>NUCLEOTIDE SEQUENCE [LARGE SCALE GENOMIC DNA]</scope>
    <source>
        <strain evidence="6">2013Ark11</strain>
    </source>
</reference>
<dbReference type="InterPro" id="IPR005170">
    <property type="entry name" value="Transptr-assoc_dom"/>
</dbReference>
<dbReference type="SUPFAM" id="SSF54631">
    <property type="entry name" value="CBS-domain pair"/>
    <property type="match status" value="1"/>
</dbReference>
<sequence length="287" mass="32345">MTEGDDSSRLGGWRPRLLWFFVACLARSFQTKTARYFMVRVVRFFSNNNIIGSDDALFVERALHVSDMTVTDILVPRTQMQVIDISWTNQQILSVILDTGHSRFPVVDGKKDTVVGIFLAKDFIRSLSEDGFDLHDNVRPVVFVPESKPLNLLLRDFRMKRYHMAIVVDEYGGVSGLVTIEDVLEMIVGDIEDEFDFDEPGDDIVCDDDGSWRVKASVEIAALNEAIGSDFLDDSFDTVGGLILHHAGKVLQRGELIFVDGWKFSVIQADARRLHSLRIERVPSSSS</sequence>
<keyword evidence="1" id="KW-0677">Repeat</keyword>
<organism evidence="5 6">
    <name type="scientific">Candidatus Ichthyocystis hellenicum</name>
    <dbReference type="NCBI Taxonomy" id="1561003"/>
    <lineage>
        <taxon>Bacteria</taxon>
        <taxon>Pseudomonadati</taxon>
        <taxon>Pseudomonadota</taxon>
        <taxon>Betaproteobacteria</taxon>
        <taxon>Burkholderiales</taxon>
        <taxon>Candidatus Ichthyocystis</taxon>
    </lineage>
</organism>
<dbReference type="InterPro" id="IPR044751">
    <property type="entry name" value="Ion_transp-like_CBS"/>
</dbReference>
<dbReference type="Pfam" id="PF03471">
    <property type="entry name" value="CorC_HlyC"/>
    <property type="match status" value="1"/>
</dbReference>
<accession>A0A0S4M3Y2</accession>
<evidence type="ECO:0000256" key="1">
    <source>
        <dbReference type="ARBA" id="ARBA00022737"/>
    </source>
</evidence>
<feature type="domain" description="CBS" evidence="4">
    <location>
        <begin position="137"/>
        <end position="194"/>
    </location>
</feature>
<dbReference type="PATRIC" id="fig|1561003.3.peg.130"/>
<keyword evidence="2 3" id="KW-0129">CBS domain</keyword>
<dbReference type="Proteomes" id="UP000198651">
    <property type="component" value="Chromosome I"/>
</dbReference>
<dbReference type="GO" id="GO:0005886">
    <property type="term" value="C:plasma membrane"/>
    <property type="evidence" value="ECO:0007669"/>
    <property type="project" value="TreeGrafter"/>
</dbReference>
<evidence type="ECO:0000256" key="3">
    <source>
        <dbReference type="PROSITE-ProRule" id="PRU00703"/>
    </source>
</evidence>
<evidence type="ECO:0000313" key="5">
    <source>
        <dbReference type="EMBL" id="CUT16989.1"/>
    </source>
</evidence>
<dbReference type="EMBL" id="LN906597">
    <property type="protein sequence ID" value="CUT16989.1"/>
    <property type="molecule type" value="Genomic_DNA"/>
</dbReference>
<feature type="domain" description="CBS" evidence="4">
    <location>
        <begin position="76"/>
        <end position="134"/>
    </location>
</feature>
<gene>
    <name evidence="5" type="ORF">Ark11_0130</name>
</gene>
<evidence type="ECO:0000313" key="6">
    <source>
        <dbReference type="Proteomes" id="UP000198651"/>
    </source>
</evidence>
<dbReference type="Gene3D" id="3.30.465.10">
    <property type="match status" value="1"/>
</dbReference>
<dbReference type="PROSITE" id="PS51371">
    <property type="entry name" value="CBS"/>
    <property type="match status" value="2"/>
</dbReference>
<dbReference type="InterPro" id="IPR000644">
    <property type="entry name" value="CBS_dom"/>
</dbReference>
<dbReference type="SMART" id="SM01091">
    <property type="entry name" value="CorC_HlyC"/>
    <property type="match status" value="1"/>
</dbReference>
<dbReference type="RefSeq" id="WP_242641358.1">
    <property type="nucleotide sequence ID" value="NZ_FLSL01000091.1"/>
</dbReference>
<dbReference type="Gene3D" id="3.10.580.10">
    <property type="entry name" value="CBS-domain"/>
    <property type="match status" value="1"/>
</dbReference>
<dbReference type="STRING" id="1561003.Ark11_0130"/>
<keyword evidence="6" id="KW-1185">Reference proteome</keyword>
<evidence type="ECO:0000256" key="2">
    <source>
        <dbReference type="ARBA" id="ARBA00023122"/>
    </source>
</evidence>